<dbReference type="AlphaFoldDB" id="B7PIH0"/>
<evidence type="ECO:0000313" key="3">
    <source>
        <dbReference type="Proteomes" id="UP000001555"/>
    </source>
</evidence>
<gene>
    <name evidence="1" type="ORF">IscW_ISCW003794</name>
</gene>
<sequence length="54" mass="6101">MPLHSFETVLRRTHEIVIGATTRDGITTTDIRRAGKPVLLHRNKTVIAEVAFFN</sequence>
<dbReference type="Proteomes" id="UP000001555">
    <property type="component" value="Unassembled WGS sequence"/>
</dbReference>
<reference evidence="2" key="2">
    <citation type="submission" date="2020-05" db="UniProtKB">
        <authorList>
            <consortium name="EnsemblMetazoa"/>
        </authorList>
    </citation>
    <scope>IDENTIFICATION</scope>
    <source>
        <strain evidence="2">wikel</strain>
    </source>
</reference>
<dbReference type="PaxDb" id="6945-B7PIH0"/>
<name>B7PIH0_IXOSC</name>
<dbReference type="VEuPathDB" id="VectorBase:ISCI003794"/>
<dbReference type="HOGENOM" id="CLU_3052668_0_0_1"/>
<reference evidence="1 3" key="1">
    <citation type="submission" date="2008-03" db="EMBL/GenBank/DDBJ databases">
        <title>Annotation of Ixodes scapularis.</title>
        <authorList>
            <consortium name="Ixodes scapularis Genome Project Consortium"/>
            <person name="Caler E."/>
            <person name="Hannick L.I."/>
            <person name="Bidwell S."/>
            <person name="Joardar V."/>
            <person name="Thiagarajan M."/>
            <person name="Amedeo P."/>
            <person name="Galinsky K.J."/>
            <person name="Schobel S."/>
            <person name="Inman J."/>
            <person name="Hostetler J."/>
            <person name="Miller J."/>
            <person name="Hammond M."/>
            <person name="Megy K."/>
            <person name="Lawson D."/>
            <person name="Kodira C."/>
            <person name="Sutton G."/>
            <person name="Meyer J."/>
            <person name="Hill C.A."/>
            <person name="Birren B."/>
            <person name="Nene V."/>
            <person name="Collins F."/>
            <person name="Alarcon-Chaidez F."/>
            <person name="Wikel S."/>
            <person name="Strausberg R."/>
        </authorList>
    </citation>
    <scope>NUCLEOTIDE SEQUENCE [LARGE SCALE GENOMIC DNA]</scope>
    <source>
        <strain evidence="3">Wikel</strain>
        <strain evidence="1">Wikel colony</strain>
    </source>
</reference>
<proteinExistence type="predicted"/>
<dbReference type="EMBL" id="DS719100">
    <property type="protein sequence ID" value="EEC06392.1"/>
    <property type="molecule type" value="Genomic_DNA"/>
</dbReference>
<keyword evidence="3" id="KW-1185">Reference proteome</keyword>
<dbReference type="InParanoid" id="B7PIH0"/>
<dbReference type="VEuPathDB" id="VectorBase:ISCW003794"/>
<evidence type="ECO:0000313" key="1">
    <source>
        <dbReference type="EMBL" id="EEC06392.1"/>
    </source>
</evidence>
<protein>
    <submittedName>
        <fullName evidence="1 2">Uncharacterized protein</fullName>
    </submittedName>
</protein>
<dbReference type="EMBL" id="ABJB010702621">
    <property type="status" value="NOT_ANNOTATED_CDS"/>
    <property type="molecule type" value="Genomic_DNA"/>
</dbReference>
<evidence type="ECO:0000313" key="2">
    <source>
        <dbReference type="EnsemblMetazoa" id="ISCW003794-PA"/>
    </source>
</evidence>
<accession>B7PIH0</accession>
<dbReference type="EnsemblMetazoa" id="ISCW003794-RA">
    <property type="protein sequence ID" value="ISCW003794-PA"/>
    <property type="gene ID" value="ISCW003794"/>
</dbReference>
<organism>
    <name type="scientific">Ixodes scapularis</name>
    <name type="common">Black-legged tick</name>
    <name type="synonym">Deer tick</name>
    <dbReference type="NCBI Taxonomy" id="6945"/>
    <lineage>
        <taxon>Eukaryota</taxon>
        <taxon>Metazoa</taxon>
        <taxon>Ecdysozoa</taxon>
        <taxon>Arthropoda</taxon>
        <taxon>Chelicerata</taxon>
        <taxon>Arachnida</taxon>
        <taxon>Acari</taxon>
        <taxon>Parasitiformes</taxon>
        <taxon>Ixodida</taxon>
        <taxon>Ixodoidea</taxon>
        <taxon>Ixodidae</taxon>
        <taxon>Ixodinae</taxon>
        <taxon>Ixodes</taxon>
    </lineage>
</organism>